<name>D5BPN7_PUNMI</name>
<keyword evidence="3 10" id="KW-1003">Cell membrane</keyword>
<dbReference type="EMBL" id="CP001751">
    <property type="protein sequence ID" value="ADE40539.1"/>
    <property type="molecule type" value="Genomic_DNA"/>
</dbReference>
<dbReference type="HOGENOM" id="CLU_053325_2_2_5"/>
<evidence type="ECO:0000256" key="8">
    <source>
        <dbReference type="ARBA" id="ARBA00023136"/>
    </source>
</evidence>
<dbReference type="RefSeq" id="WP_013047166.1">
    <property type="nucleotide sequence ID" value="NC_014010.1"/>
</dbReference>
<feature type="transmembrane region" description="Helical" evidence="10">
    <location>
        <begin position="143"/>
        <end position="165"/>
    </location>
</feature>
<dbReference type="KEGG" id="apb:SAR116_2296"/>
<evidence type="ECO:0000256" key="4">
    <source>
        <dbReference type="ARBA" id="ARBA00022519"/>
    </source>
</evidence>
<dbReference type="InterPro" id="IPR002898">
    <property type="entry name" value="MotA_ExbB_proton_chnl"/>
</dbReference>
<dbReference type="GO" id="GO:0016874">
    <property type="term" value="F:ligase activity"/>
    <property type="evidence" value="ECO:0007669"/>
    <property type="project" value="UniProtKB-KW"/>
</dbReference>
<evidence type="ECO:0000313" key="12">
    <source>
        <dbReference type="EMBL" id="ADE40539.1"/>
    </source>
</evidence>
<feature type="transmembrane region" description="Helical" evidence="10">
    <location>
        <begin position="185"/>
        <end position="207"/>
    </location>
</feature>
<dbReference type="eggNOG" id="COG0811">
    <property type="taxonomic scope" value="Bacteria"/>
</dbReference>
<proteinExistence type="inferred from homology"/>
<keyword evidence="6 10" id="KW-0812">Transmembrane</keyword>
<dbReference type="STRING" id="488538.SAR116_2296"/>
<sequence>MNSADLTVTSSASDLSTWGLFLAADPLVKFVMLLLVLASIWCWAIIIEKISSVRRERRFAQQFEDAFWAGGSLDQLYDDTGPDAEGSMSKVFVAAMREWRRASARGLASSTRSDLRASLVSRIERSMNFTITREMERLERGMNFLASIGSVSPFVGLFGTVWGIMSSFQSIAESKNTSLAVVAPGIAEALFATALGLAAAIPAVTAYNKFAGDLERHSARLETFAQEFSTLLGRQLDEGDN</sequence>
<keyword evidence="5 10" id="KW-0132">Cell division</keyword>
<evidence type="ECO:0000256" key="2">
    <source>
        <dbReference type="ARBA" id="ARBA00010442"/>
    </source>
</evidence>
<comment type="function">
    <text evidence="10">Part of the Tol-Pal system, which plays a role in outer membrane invagination during cell division and is important for maintaining outer membrane integrity.</text>
</comment>
<feature type="domain" description="MotA/TolQ/ExbB proton channel" evidence="11">
    <location>
        <begin position="118"/>
        <end position="222"/>
    </location>
</feature>
<dbReference type="PANTHER" id="PTHR30625">
    <property type="entry name" value="PROTEIN TOLQ"/>
    <property type="match status" value="1"/>
</dbReference>
<dbReference type="PANTHER" id="PTHR30625:SF3">
    <property type="entry name" value="TOL-PAL SYSTEM PROTEIN TOLQ"/>
    <property type="match status" value="1"/>
</dbReference>
<evidence type="ECO:0000256" key="10">
    <source>
        <dbReference type="HAMAP-Rule" id="MF_02202"/>
    </source>
</evidence>
<dbReference type="Proteomes" id="UP000007460">
    <property type="component" value="Chromosome"/>
</dbReference>
<evidence type="ECO:0000256" key="6">
    <source>
        <dbReference type="ARBA" id="ARBA00022692"/>
    </source>
</evidence>
<dbReference type="InterPro" id="IPR014163">
    <property type="entry name" value="Tol-Pal_TolQ"/>
</dbReference>
<keyword evidence="12" id="KW-0436">Ligase</keyword>
<evidence type="ECO:0000256" key="1">
    <source>
        <dbReference type="ARBA" id="ARBA00004651"/>
    </source>
</evidence>
<dbReference type="GO" id="GO:0017038">
    <property type="term" value="P:protein import"/>
    <property type="evidence" value="ECO:0007669"/>
    <property type="project" value="TreeGrafter"/>
</dbReference>
<dbReference type="OrthoDB" id="9805133at2"/>
<protein>
    <recommendedName>
        <fullName evidence="10">Tol-Pal system protein TolQ</fullName>
    </recommendedName>
</protein>
<keyword evidence="13" id="KW-1185">Reference proteome</keyword>
<keyword evidence="7 10" id="KW-1133">Transmembrane helix</keyword>
<evidence type="ECO:0000259" key="11">
    <source>
        <dbReference type="Pfam" id="PF01618"/>
    </source>
</evidence>
<evidence type="ECO:0000256" key="9">
    <source>
        <dbReference type="ARBA" id="ARBA00023306"/>
    </source>
</evidence>
<dbReference type="HAMAP" id="MF_02202">
    <property type="entry name" value="TolQ"/>
    <property type="match status" value="1"/>
</dbReference>
<dbReference type="InterPro" id="IPR050790">
    <property type="entry name" value="ExbB/TolQ_transport"/>
</dbReference>
<keyword evidence="8 10" id="KW-0472">Membrane</keyword>
<dbReference type="GO" id="GO:0005886">
    <property type="term" value="C:plasma membrane"/>
    <property type="evidence" value="ECO:0007669"/>
    <property type="project" value="UniProtKB-SubCell"/>
</dbReference>
<keyword evidence="9 10" id="KW-0131">Cell cycle</keyword>
<feature type="transmembrane region" description="Helical" evidence="10">
    <location>
        <begin position="27"/>
        <end position="47"/>
    </location>
</feature>
<reference evidence="12 13" key="1">
    <citation type="journal article" date="2010" name="J. Bacteriol.">
        <title>Complete genome sequence of "Candidatus Puniceispirillum marinum" IMCC1322, a representative of the SAR116 clade in the Alphaproteobacteria.</title>
        <authorList>
            <person name="Oh H.M."/>
            <person name="Kwon K.K."/>
            <person name="Kang I."/>
            <person name="Kang S.G."/>
            <person name="Lee J.H."/>
            <person name="Kim S.J."/>
            <person name="Cho J.C."/>
        </authorList>
    </citation>
    <scope>NUCLEOTIDE SEQUENCE [LARGE SCALE GENOMIC DNA]</scope>
    <source>
        <strain evidence="12 13">IMCC1322</strain>
    </source>
</reference>
<gene>
    <name evidence="10" type="primary">tolQ</name>
    <name evidence="12" type="ordered locus">SAR116_2296</name>
</gene>
<comment type="subunit">
    <text evidence="10">The Tol-Pal system is composed of five core proteins: the inner membrane proteins TolA, TolQ and TolR, the periplasmic protein TolB and the outer membrane protein Pal. They form a network linking the inner and outer membranes and the peptidoglycan layer.</text>
</comment>
<evidence type="ECO:0000313" key="13">
    <source>
        <dbReference type="Proteomes" id="UP000007460"/>
    </source>
</evidence>
<accession>D5BPN7</accession>
<evidence type="ECO:0000256" key="7">
    <source>
        <dbReference type="ARBA" id="ARBA00022989"/>
    </source>
</evidence>
<dbReference type="GO" id="GO:0051301">
    <property type="term" value="P:cell division"/>
    <property type="evidence" value="ECO:0007669"/>
    <property type="project" value="UniProtKB-UniRule"/>
</dbReference>
<dbReference type="NCBIfam" id="TIGR02796">
    <property type="entry name" value="tolQ"/>
    <property type="match status" value="1"/>
</dbReference>
<dbReference type="Pfam" id="PF01618">
    <property type="entry name" value="MotA_ExbB"/>
    <property type="match status" value="1"/>
</dbReference>
<dbReference type="GO" id="GO:0043213">
    <property type="term" value="P:bacteriocin transport"/>
    <property type="evidence" value="ECO:0007669"/>
    <property type="project" value="InterPro"/>
</dbReference>
<dbReference type="AlphaFoldDB" id="D5BPN7"/>
<evidence type="ECO:0000256" key="3">
    <source>
        <dbReference type="ARBA" id="ARBA00022475"/>
    </source>
</evidence>
<evidence type="ECO:0000256" key="5">
    <source>
        <dbReference type="ARBA" id="ARBA00022618"/>
    </source>
</evidence>
<comment type="similarity">
    <text evidence="2 10">Belongs to the ExbB/TolQ family.</text>
</comment>
<comment type="subcellular location">
    <subcellularLocation>
        <location evidence="10">Cell inner membrane</location>
        <topology evidence="10">Multi-pass membrane protein</topology>
    </subcellularLocation>
    <subcellularLocation>
        <location evidence="1">Cell membrane</location>
        <topology evidence="1">Multi-pass membrane protein</topology>
    </subcellularLocation>
</comment>
<organism evidence="12 13">
    <name type="scientific">Puniceispirillum marinum (strain IMCC1322)</name>
    <dbReference type="NCBI Taxonomy" id="488538"/>
    <lineage>
        <taxon>Bacteria</taxon>
        <taxon>Pseudomonadati</taxon>
        <taxon>Pseudomonadota</taxon>
        <taxon>Alphaproteobacteria</taxon>
        <taxon>Candidatus Puniceispirillales</taxon>
        <taxon>Candidatus Puniceispirillaceae</taxon>
        <taxon>Candidatus Puniceispirillum</taxon>
    </lineage>
</organism>
<keyword evidence="4 10" id="KW-0997">Cell inner membrane</keyword>